<evidence type="ECO:0000256" key="1">
    <source>
        <dbReference type="SAM" id="Phobius"/>
    </source>
</evidence>
<keyword evidence="1" id="KW-0812">Transmembrane</keyword>
<accession>A0A844D2P0</accession>
<keyword evidence="1" id="KW-0472">Membrane</keyword>
<keyword evidence="1" id="KW-1133">Transmembrane helix</keyword>
<dbReference type="SUPFAM" id="SSF55785">
    <property type="entry name" value="PYP-like sensor domain (PAS domain)"/>
    <property type="match status" value="2"/>
</dbReference>
<keyword evidence="4" id="KW-1185">Reference proteome</keyword>
<reference evidence="3 4" key="1">
    <citation type="submission" date="2019-05" db="EMBL/GenBank/DDBJ databases">
        <title>Roseovarius bejariae sp. nov., a moderately halophylic bacterium isolated from a saline soil in Rambla Salada (Murcia).</title>
        <authorList>
            <person name="Castro D.J."/>
            <person name="Gomez-Altuve A."/>
            <person name="Reina J.C."/>
            <person name="Rodriguez M."/>
            <person name="Sampedro I."/>
            <person name="Llamas I."/>
            <person name="Martinez-Checa F."/>
        </authorList>
    </citation>
    <scope>NUCLEOTIDE SEQUENCE [LARGE SCALE GENOMIC DNA]</scope>
    <source>
        <strain evidence="3 4">A21</strain>
    </source>
</reference>
<dbReference type="OrthoDB" id="9797304at2"/>
<dbReference type="Proteomes" id="UP000564704">
    <property type="component" value="Unassembled WGS sequence"/>
</dbReference>
<dbReference type="InterPro" id="IPR000014">
    <property type="entry name" value="PAS"/>
</dbReference>
<dbReference type="RefSeq" id="WP_154150846.1">
    <property type="nucleotide sequence ID" value="NZ_SZWE01000001.1"/>
</dbReference>
<evidence type="ECO:0000259" key="2">
    <source>
        <dbReference type="Pfam" id="PF13188"/>
    </source>
</evidence>
<evidence type="ECO:0000313" key="4">
    <source>
        <dbReference type="Proteomes" id="UP000564704"/>
    </source>
</evidence>
<name>A0A844D2P0_9RHOB</name>
<dbReference type="EMBL" id="SZWE01000001">
    <property type="protein sequence ID" value="MRU15498.1"/>
    <property type="molecule type" value="Genomic_DNA"/>
</dbReference>
<proteinExistence type="predicted"/>
<gene>
    <name evidence="3" type="ORF">FDP25_08665</name>
</gene>
<dbReference type="Pfam" id="PF13188">
    <property type="entry name" value="PAS_8"/>
    <property type="match status" value="1"/>
</dbReference>
<dbReference type="Pfam" id="PF12860">
    <property type="entry name" value="PAS_7"/>
    <property type="match status" value="1"/>
</dbReference>
<organism evidence="3 4">
    <name type="scientific">Roseovarius bejariae</name>
    <dbReference type="NCBI Taxonomy" id="2576383"/>
    <lineage>
        <taxon>Bacteria</taxon>
        <taxon>Pseudomonadati</taxon>
        <taxon>Pseudomonadota</taxon>
        <taxon>Alphaproteobacteria</taxon>
        <taxon>Rhodobacterales</taxon>
        <taxon>Roseobacteraceae</taxon>
        <taxon>Roseovarius</taxon>
    </lineage>
</organism>
<dbReference type="InterPro" id="IPR035965">
    <property type="entry name" value="PAS-like_dom_sf"/>
</dbReference>
<comment type="caution">
    <text evidence="3">The sequence shown here is derived from an EMBL/GenBank/DDBJ whole genome shotgun (WGS) entry which is preliminary data.</text>
</comment>
<dbReference type="AlphaFoldDB" id="A0A844D2P0"/>
<evidence type="ECO:0000313" key="3">
    <source>
        <dbReference type="EMBL" id="MRU15498.1"/>
    </source>
</evidence>
<feature type="transmembrane region" description="Helical" evidence="1">
    <location>
        <begin position="7"/>
        <end position="31"/>
    </location>
</feature>
<feature type="domain" description="PAS" evidence="2">
    <location>
        <begin position="387"/>
        <end position="422"/>
    </location>
</feature>
<protein>
    <submittedName>
        <fullName evidence="3">PAS domain-containing protein</fullName>
    </submittedName>
</protein>
<sequence>MDAITPIQILILMGAAITSALLVLWLAGVVISRPARSATQDSTHEGDAFFLYRNDQLVDLDVGSPPTGDGTLDRLSRWDGLRTRLQAVFPALPETLSDLRNGSETRFSVQNEAHGMHLICHRDGADSRLRLQTAQRLTAWDSLVNITEGQAQTEQVEALRDAPCAICMTDTEGRNTWHNTAWTALPESVAQQALTEATDNEATDGQVTRIKDPDAGRCFEMLTARQGAGSALYVTEVTGLVRAENAQRKFVQTLTKTFANLTTGLAVFDRNKELALFNPALLDLTALPAAFLTARPHVMSFFDGLRDRQVMPEPRSYPKWRKHILDMIESASDGLYQENWALPSGLTYRITGRPHPDGAVAFLIEDITDEISIKRRFRAQLDLRQLVMDELDEAITVFDSRNLLMFCNQRCADFLGIDPDSSFADFSVADIIKAYKDTPLGDADWTAVEEKLITEQSALNEKWTLQGRAGHCLECRVQSLSGGSKMLLVKRLAASSKSQPTPAHA</sequence>